<accession>A0ABS9V616</accession>
<gene>
    <name evidence="2" type="ORF">MM239_20730</name>
</gene>
<sequence>KITNSSEKITPFGGFNFVIESFKNSGLSMLIDNHLGSRVKTVGFSYSDIFINHLAVYLNGGDCTEDINDHLRGHLKNVRGMRVCSADTILRGIKELATDTLFMENPDSRVKHSFNLNPKLNDLLIKGLIQTEQLKTDIFYDLDYDNQVQPTEKYDAEKTYKKTNGYQPGIASISNPETGQAMPVYIEGRNGNSQAKYLQEETLERVFSNLVNNGVKMGRFRADSASYQKKVIELVERQDSLFYIRAKRCAKMDGMIGSIAKGDWKKIRLGTQEMEVADIYEYFPFGGEKPYRLVISRVKRKDYQTDIFSGEAYTYRGILTSDSESSNSEVVAFYNARGQSECLFDVMNNDFGWAKMPCSFLSENTAFMIMTAIYANFYSYLIAEYSKKLSWLKPNYRLKKFIFRFITVSAKWIRTGRKHVLKLFTQKDYTPLLT</sequence>
<reference evidence="2" key="1">
    <citation type="submission" date="2022-03" db="EMBL/GenBank/DDBJ databases">
        <title>De novo assembled genomes of Belliella spp. (Cyclobacteriaceae) strains.</title>
        <authorList>
            <person name="Szabo A."/>
            <person name="Korponai K."/>
            <person name="Felfoldi T."/>
        </authorList>
    </citation>
    <scope>NUCLEOTIDE SEQUENCE</scope>
    <source>
        <strain evidence="2">DSM 111904</strain>
    </source>
</reference>
<dbReference type="Pfam" id="PF13701">
    <property type="entry name" value="DDE_Tnp_1_4"/>
    <property type="match status" value="1"/>
</dbReference>
<evidence type="ECO:0000259" key="1">
    <source>
        <dbReference type="Pfam" id="PF13701"/>
    </source>
</evidence>
<comment type="caution">
    <text evidence="2">The sequence shown here is derived from an EMBL/GenBank/DDBJ whole genome shotgun (WGS) entry which is preliminary data.</text>
</comment>
<feature type="non-terminal residue" evidence="2">
    <location>
        <position position="1"/>
    </location>
</feature>
<dbReference type="RefSeq" id="WP_241350244.1">
    <property type="nucleotide sequence ID" value="NZ_JAKZGP010000138.1"/>
</dbReference>
<dbReference type="NCBIfam" id="NF033539">
    <property type="entry name" value="transpos_IS1380"/>
    <property type="match status" value="1"/>
</dbReference>
<dbReference type="EMBL" id="JAKZGP010000138">
    <property type="protein sequence ID" value="MCH7411823.1"/>
    <property type="molecule type" value="Genomic_DNA"/>
</dbReference>
<dbReference type="InterPro" id="IPR025668">
    <property type="entry name" value="Tnp_DDE_dom"/>
</dbReference>
<evidence type="ECO:0000313" key="2">
    <source>
        <dbReference type="EMBL" id="MCH7411823.1"/>
    </source>
</evidence>
<name>A0ABS9V616_9BACT</name>
<dbReference type="InterPro" id="IPR047960">
    <property type="entry name" value="Transpos_IS1380"/>
</dbReference>
<keyword evidence="3" id="KW-1185">Reference proteome</keyword>
<protein>
    <submittedName>
        <fullName evidence="2">IS1380 family transposase</fullName>
    </submittedName>
</protein>
<feature type="domain" description="Transposase DDE" evidence="1">
    <location>
        <begin position="8"/>
        <end position="431"/>
    </location>
</feature>
<organism evidence="2 3">
    <name type="scientific">Belliella filtrata</name>
    <dbReference type="NCBI Taxonomy" id="2923435"/>
    <lineage>
        <taxon>Bacteria</taxon>
        <taxon>Pseudomonadati</taxon>
        <taxon>Bacteroidota</taxon>
        <taxon>Cytophagia</taxon>
        <taxon>Cytophagales</taxon>
        <taxon>Cyclobacteriaceae</taxon>
        <taxon>Belliella</taxon>
    </lineage>
</organism>
<dbReference type="Proteomes" id="UP001165489">
    <property type="component" value="Unassembled WGS sequence"/>
</dbReference>
<evidence type="ECO:0000313" key="3">
    <source>
        <dbReference type="Proteomes" id="UP001165489"/>
    </source>
</evidence>
<proteinExistence type="predicted"/>